<name>A0A0T5PB05_9RHOB</name>
<evidence type="ECO:0000313" key="9">
    <source>
        <dbReference type="EMBL" id="KRS18218.1"/>
    </source>
</evidence>
<comment type="similarity">
    <text evidence="7">Belongs to the TRAP transporter large permease family.</text>
</comment>
<feature type="transmembrane region" description="Helical" evidence="7">
    <location>
        <begin position="6"/>
        <end position="34"/>
    </location>
</feature>
<dbReference type="PANTHER" id="PTHR33362:SF2">
    <property type="entry name" value="TRAP TRANSPORTER LARGE PERMEASE PROTEIN"/>
    <property type="match status" value="1"/>
</dbReference>
<dbReference type="EMBL" id="CP031598">
    <property type="protein sequence ID" value="QEW26951.1"/>
    <property type="molecule type" value="Genomic_DNA"/>
</dbReference>
<sequence>MELTALAATFFLTLLIGLPIYAVMGMSVVVYFIFSGVNPVTIPHRAFAGIDVFVLMAVPFFMLAGNLMNAGGTTRRLVALAESMVGWVRGGLAHVNIVVSMLFAGISGSAAADTAAVGSIMIKSMRERGYPTEFATSVTISSSLIGPIIPPSIILIVYAVVAGVSVNALFLAGIVPGILLGVAQMLLVSVYAWRYGFGEKGRFSIVAFLKAFLDGLLPLGMPIIILGGIFSGFFTPTEAAAVACLYALVVGMLIYREISWRDLPGIVIQSARTTGSALIIVAIAAPLSWILTKEQVPATVTAAIQSVSDNPIVVLLLINLMLLVLGAFMEMIAALIILVPILLPVVTGIGLDPVHFGIIVAINLTIGMITPPVGISLFIGATIARISPERLALANMPFLLVSIAVLLLITFVPALVMVLPDLYGG</sequence>
<dbReference type="Proteomes" id="UP000325785">
    <property type="component" value="Chromosome"/>
</dbReference>
<feature type="transmembrane region" description="Helical" evidence="7">
    <location>
        <begin position="311"/>
        <end position="328"/>
    </location>
</feature>
<feature type="transmembrane region" description="Helical" evidence="7">
    <location>
        <begin position="134"/>
        <end position="162"/>
    </location>
</feature>
<comment type="subcellular location">
    <subcellularLocation>
        <location evidence="1 7">Cell inner membrane</location>
        <topology evidence="1 7">Multi-pass membrane protein</topology>
    </subcellularLocation>
</comment>
<dbReference type="RefSeq" id="WP_236553217.1">
    <property type="nucleotide sequence ID" value="NZ_CP031598.1"/>
</dbReference>
<keyword evidence="3 7" id="KW-0997">Cell inner membrane</keyword>
<evidence type="ECO:0000256" key="3">
    <source>
        <dbReference type="ARBA" id="ARBA00022519"/>
    </source>
</evidence>
<evidence type="ECO:0000313" key="12">
    <source>
        <dbReference type="Proteomes" id="UP000325785"/>
    </source>
</evidence>
<feature type="transmembrane region" description="Helical" evidence="7">
    <location>
        <begin position="168"/>
        <end position="193"/>
    </location>
</feature>
<dbReference type="InterPro" id="IPR004681">
    <property type="entry name" value="TRAP_DctM"/>
</dbReference>
<gene>
    <name evidence="10" type="primary">siaT_34</name>
    <name evidence="10" type="ORF">RIdsm_02759</name>
    <name evidence="9" type="ORF">XM52_08695</name>
</gene>
<reference evidence="9 11" key="1">
    <citation type="submission" date="2015-04" db="EMBL/GenBank/DDBJ databases">
        <title>The draft genome sequence of Roseovarius indicus B108T.</title>
        <authorList>
            <person name="Li G."/>
            <person name="Lai Q."/>
            <person name="Shao Z."/>
            <person name="Yan P."/>
        </authorList>
    </citation>
    <scope>NUCLEOTIDE SEQUENCE [LARGE SCALE GENOMIC DNA]</scope>
    <source>
        <strain evidence="9 11">B108</strain>
    </source>
</reference>
<dbReference type="AlphaFoldDB" id="A0A0T5PB05"/>
<keyword evidence="6 7" id="KW-0472">Membrane</keyword>
<evidence type="ECO:0000256" key="2">
    <source>
        <dbReference type="ARBA" id="ARBA00022475"/>
    </source>
</evidence>
<dbReference type="GO" id="GO:0005886">
    <property type="term" value="C:plasma membrane"/>
    <property type="evidence" value="ECO:0007669"/>
    <property type="project" value="UniProtKB-SubCell"/>
</dbReference>
<evidence type="ECO:0000256" key="5">
    <source>
        <dbReference type="ARBA" id="ARBA00022989"/>
    </source>
</evidence>
<evidence type="ECO:0000313" key="11">
    <source>
        <dbReference type="Proteomes" id="UP000051401"/>
    </source>
</evidence>
<dbReference type="PANTHER" id="PTHR33362">
    <property type="entry name" value="SIALIC ACID TRAP TRANSPORTER PERMEASE PROTEIN SIAT-RELATED"/>
    <property type="match status" value="1"/>
</dbReference>
<keyword evidence="2" id="KW-1003">Cell membrane</keyword>
<keyword evidence="11" id="KW-1185">Reference proteome</keyword>
<accession>A0A0T5PB05</accession>
<feature type="transmembrane region" description="Helical" evidence="7">
    <location>
        <begin position="270"/>
        <end position="291"/>
    </location>
</feature>
<dbReference type="EMBL" id="LAXI01000004">
    <property type="protein sequence ID" value="KRS18218.1"/>
    <property type="molecule type" value="Genomic_DNA"/>
</dbReference>
<feature type="transmembrane region" description="Helical" evidence="7">
    <location>
        <begin position="396"/>
        <end position="419"/>
    </location>
</feature>
<dbReference type="PIRSF" id="PIRSF006066">
    <property type="entry name" value="HI0050"/>
    <property type="match status" value="1"/>
</dbReference>
<dbReference type="GO" id="GO:0022857">
    <property type="term" value="F:transmembrane transporter activity"/>
    <property type="evidence" value="ECO:0007669"/>
    <property type="project" value="UniProtKB-UniRule"/>
</dbReference>
<evidence type="ECO:0000259" key="8">
    <source>
        <dbReference type="Pfam" id="PF06808"/>
    </source>
</evidence>
<evidence type="ECO:0000256" key="7">
    <source>
        <dbReference type="RuleBase" id="RU369079"/>
    </source>
</evidence>
<proteinExistence type="inferred from homology"/>
<evidence type="ECO:0000256" key="1">
    <source>
        <dbReference type="ARBA" id="ARBA00004429"/>
    </source>
</evidence>
<comment type="subunit">
    <text evidence="7">The complex comprises the extracytoplasmic solute receptor protein and the two transmembrane proteins.</text>
</comment>
<feature type="transmembrane region" description="Helical" evidence="7">
    <location>
        <begin position="357"/>
        <end position="384"/>
    </location>
</feature>
<dbReference type="NCBIfam" id="TIGR00786">
    <property type="entry name" value="dctM"/>
    <property type="match status" value="1"/>
</dbReference>
<keyword evidence="4 7" id="KW-0812">Transmembrane</keyword>
<comment type="function">
    <text evidence="7">Part of the tripartite ATP-independent periplasmic (TRAP) transport system.</text>
</comment>
<dbReference type="STRING" id="540747.SAMN04488031_101586"/>
<dbReference type="KEGG" id="rid:RIdsm_02759"/>
<keyword evidence="7" id="KW-0813">Transport</keyword>
<feature type="transmembrane region" description="Helical" evidence="7">
    <location>
        <begin position="97"/>
        <end position="122"/>
    </location>
</feature>
<keyword evidence="5 7" id="KW-1133">Transmembrane helix</keyword>
<feature type="transmembrane region" description="Helical" evidence="7">
    <location>
        <begin position="46"/>
        <end position="68"/>
    </location>
</feature>
<protein>
    <recommendedName>
        <fullName evidence="7">TRAP transporter large permease protein</fullName>
    </recommendedName>
</protein>
<feature type="transmembrane region" description="Helical" evidence="7">
    <location>
        <begin position="205"/>
        <end position="233"/>
    </location>
</feature>
<evidence type="ECO:0000313" key="10">
    <source>
        <dbReference type="EMBL" id="QEW26951.1"/>
    </source>
</evidence>
<dbReference type="Pfam" id="PF06808">
    <property type="entry name" value="DctM"/>
    <property type="match status" value="1"/>
</dbReference>
<organism evidence="9 11">
    <name type="scientific">Roseovarius indicus</name>
    <dbReference type="NCBI Taxonomy" id="540747"/>
    <lineage>
        <taxon>Bacteria</taxon>
        <taxon>Pseudomonadati</taxon>
        <taxon>Pseudomonadota</taxon>
        <taxon>Alphaproteobacteria</taxon>
        <taxon>Rhodobacterales</taxon>
        <taxon>Roseobacteraceae</taxon>
        <taxon>Roseovarius</taxon>
    </lineage>
</organism>
<dbReference type="InterPro" id="IPR010656">
    <property type="entry name" value="DctM"/>
</dbReference>
<reference evidence="10 12" key="2">
    <citation type="submission" date="2018-08" db="EMBL/GenBank/DDBJ databases">
        <title>Genetic Globetrotter - A new plasmid hitch-hiking vast phylogenetic and geographic distances.</title>
        <authorList>
            <person name="Vollmers J."/>
            <person name="Petersen J."/>
        </authorList>
    </citation>
    <scope>NUCLEOTIDE SEQUENCE [LARGE SCALE GENOMIC DNA]</scope>
    <source>
        <strain evidence="10 12">DSM 26383</strain>
    </source>
</reference>
<evidence type="ECO:0000256" key="4">
    <source>
        <dbReference type="ARBA" id="ARBA00022692"/>
    </source>
</evidence>
<dbReference type="Proteomes" id="UP000051401">
    <property type="component" value="Unassembled WGS sequence"/>
</dbReference>
<feature type="domain" description="TRAP C4-dicarboxylate transport system permease DctM subunit" evidence="8">
    <location>
        <begin position="9"/>
        <end position="415"/>
    </location>
</feature>
<feature type="transmembrane region" description="Helical" evidence="7">
    <location>
        <begin position="239"/>
        <end position="258"/>
    </location>
</feature>
<dbReference type="PATRIC" id="fig|540747.5.peg.4530"/>
<evidence type="ECO:0000256" key="6">
    <source>
        <dbReference type="ARBA" id="ARBA00023136"/>
    </source>
</evidence>